<dbReference type="STRING" id="158787.BSCA_2259"/>
<reference evidence="1 2" key="1">
    <citation type="submission" date="2014-03" db="EMBL/GenBank/DDBJ databases">
        <title>Genomics of Bifidobacteria.</title>
        <authorList>
            <person name="Ventura M."/>
            <person name="Milani C."/>
            <person name="Lugli G.A."/>
        </authorList>
    </citation>
    <scope>NUCLEOTIDE SEQUENCE [LARGE SCALE GENOMIC DNA]</scope>
    <source>
        <strain evidence="1 2">LMG 21589</strain>
    </source>
</reference>
<gene>
    <name evidence="1" type="ORF">BSCA_2259</name>
</gene>
<comment type="caution">
    <text evidence="1">The sequence shown here is derived from an EMBL/GenBank/DDBJ whole genome shotgun (WGS) entry which is preliminary data.</text>
</comment>
<proteinExistence type="predicted"/>
<keyword evidence="2" id="KW-1185">Reference proteome</keyword>
<evidence type="ECO:0000313" key="1">
    <source>
        <dbReference type="EMBL" id="KFI92552.1"/>
    </source>
</evidence>
<protein>
    <submittedName>
        <fullName evidence="1">Uncharacterized protein</fullName>
    </submittedName>
</protein>
<name>A0A087DAK2_9BIFI</name>
<evidence type="ECO:0000313" key="2">
    <source>
        <dbReference type="Proteomes" id="UP000029033"/>
    </source>
</evidence>
<dbReference type="EMBL" id="JGZO01000015">
    <property type="protein sequence ID" value="KFI92552.1"/>
    <property type="molecule type" value="Genomic_DNA"/>
</dbReference>
<accession>A0A087DAK2</accession>
<dbReference type="Proteomes" id="UP000029033">
    <property type="component" value="Unassembled WGS sequence"/>
</dbReference>
<organism evidence="1 2">
    <name type="scientific">Bifidobacterium scardovii</name>
    <dbReference type="NCBI Taxonomy" id="158787"/>
    <lineage>
        <taxon>Bacteria</taxon>
        <taxon>Bacillati</taxon>
        <taxon>Actinomycetota</taxon>
        <taxon>Actinomycetes</taxon>
        <taxon>Bifidobacteriales</taxon>
        <taxon>Bifidobacteriaceae</taxon>
        <taxon>Bifidobacterium</taxon>
    </lineage>
</organism>
<dbReference type="AlphaFoldDB" id="A0A087DAK2"/>
<dbReference type="eggNOG" id="ENOG5033EAY">
    <property type="taxonomic scope" value="Bacteria"/>
</dbReference>
<sequence length="161" mass="17264">MRHPYVSKGFIMRTITNRRGERVIRLPHRVIAVLLAVFAAIMLAGCSTGIGVSGDKDLKGARTTGNDSYTGVYQADYDKFTGEETVFGGTGKETSIHLTGTIENMSGIGKILVANGSDAKRAVPVTDGAIDQTYDVEGTSFYVYVTGDQFTGTVNLTSKEQ</sequence>